<sequence length="80" mass="8481">MGGPVGGDEGVLNRVSGFLAVSQRAQGHRPQPIAMAPYELAEGVRVARYMAGEEILIACFVVCDFIGHRTPSPPATDVSR</sequence>
<protein>
    <submittedName>
        <fullName evidence="1">Uncharacterized protein</fullName>
    </submittedName>
</protein>
<comment type="caution">
    <text evidence="1">The sequence shown here is derived from an EMBL/GenBank/DDBJ whole genome shotgun (WGS) entry which is preliminary data.</text>
</comment>
<organism evidence="1 2">
    <name type="scientific">Streptomyces siamensis</name>
    <dbReference type="NCBI Taxonomy" id="1274986"/>
    <lineage>
        <taxon>Bacteria</taxon>
        <taxon>Bacillati</taxon>
        <taxon>Actinomycetota</taxon>
        <taxon>Actinomycetes</taxon>
        <taxon>Kitasatosporales</taxon>
        <taxon>Streptomycetaceae</taxon>
        <taxon>Streptomyces</taxon>
    </lineage>
</organism>
<dbReference type="EMBL" id="BAABKB010000001">
    <property type="protein sequence ID" value="GAA4995258.1"/>
    <property type="molecule type" value="Genomic_DNA"/>
</dbReference>
<accession>A0ABP9IEJ1</accession>
<name>A0ABP9IEJ1_9ACTN</name>
<evidence type="ECO:0000313" key="2">
    <source>
        <dbReference type="Proteomes" id="UP001501759"/>
    </source>
</evidence>
<gene>
    <name evidence="1" type="ORF">GCM10023335_04290</name>
</gene>
<evidence type="ECO:0000313" key="1">
    <source>
        <dbReference type="EMBL" id="GAA4995258.1"/>
    </source>
</evidence>
<dbReference type="Proteomes" id="UP001501759">
    <property type="component" value="Unassembled WGS sequence"/>
</dbReference>
<keyword evidence="2" id="KW-1185">Reference proteome</keyword>
<reference evidence="2" key="1">
    <citation type="journal article" date="2019" name="Int. J. Syst. Evol. Microbiol.">
        <title>The Global Catalogue of Microorganisms (GCM) 10K type strain sequencing project: providing services to taxonomists for standard genome sequencing and annotation.</title>
        <authorList>
            <consortium name="The Broad Institute Genomics Platform"/>
            <consortium name="The Broad Institute Genome Sequencing Center for Infectious Disease"/>
            <person name="Wu L."/>
            <person name="Ma J."/>
        </authorList>
    </citation>
    <scope>NUCLEOTIDE SEQUENCE [LARGE SCALE GENOMIC DNA]</scope>
    <source>
        <strain evidence="2">JCM 18409</strain>
    </source>
</reference>
<proteinExistence type="predicted"/>